<dbReference type="Proteomes" id="UP000013523">
    <property type="component" value="Chromosome"/>
</dbReference>
<dbReference type="PATRIC" id="fig|86416.3.peg.4443"/>
<dbReference type="HOGENOM" id="CLU_2034049_0_0_9"/>
<dbReference type="AlphaFoldDB" id="R4KF33"/>
<keyword evidence="1" id="KW-0472">Membrane</keyword>
<dbReference type="OrthoDB" id="1739442at2"/>
<keyword evidence="3" id="KW-1185">Reference proteome</keyword>
<feature type="transmembrane region" description="Helical" evidence="1">
    <location>
        <begin position="6"/>
        <end position="27"/>
    </location>
</feature>
<keyword evidence="1" id="KW-0812">Transmembrane</keyword>
<dbReference type="STRING" id="86416.Clopa_4437"/>
<protein>
    <recommendedName>
        <fullName evidence="4">DUF4363 family protein</fullName>
    </recommendedName>
</protein>
<dbReference type="Pfam" id="PF14276">
    <property type="entry name" value="DUF4363"/>
    <property type="match status" value="1"/>
</dbReference>
<evidence type="ECO:0000313" key="2">
    <source>
        <dbReference type="EMBL" id="AGK99149.1"/>
    </source>
</evidence>
<name>R4KF33_CLOPA</name>
<accession>R4KF33</accession>
<evidence type="ECO:0000313" key="3">
    <source>
        <dbReference type="Proteomes" id="UP000013523"/>
    </source>
</evidence>
<dbReference type="EMBL" id="CP003261">
    <property type="protein sequence ID" value="AGK99149.1"/>
    <property type="molecule type" value="Genomic_DNA"/>
</dbReference>
<dbReference type="RefSeq" id="WP_015617420.1">
    <property type="nucleotide sequence ID" value="NC_021182.1"/>
</dbReference>
<reference evidence="2 3" key="1">
    <citation type="submission" date="2012-01" db="EMBL/GenBank/DDBJ databases">
        <title>Complete sequence of chromosome of Clostridium pasteurianum BC1.</title>
        <authorList>
            <consortium name="US DOE Joint Genome Institute"/>
            <person name="Lucas S."/>
            <person name="Han J."/>
            <person name="Lapidus A."/>
            <person name="Cheng J.-F."/>
            <person name="Goodwin L."/>
            <person name="Pitluck S."/>
            <person name="Peters L."/>
            <person name="Mikhailova N."/>
            <person name="Teshima H."/>
            <person name="Detter J.C."/>
            <person name="Han C."/>
            <person name="Tapia R."/>
            <person name="Land M."/>
            <person name="Hauser L."/>
            <person name="Kyrpides N."/>
            <person name="Ivanova N."/>
            <person name="Pagani I."/>
            <person name="Dunn J."/>
            <person name="Taghavi S."/>
            <person name="Francis A."/>
            <person name="van der Lelie D."/>
            <person name="Woyke T."/>
        </authorList>
    </citation>
    <scope>NUCLEOTIDE SEQUENCE [LARGE SCALE GENOMIC DNA]</scope>
    <source>
        <strain evidence="2 3">BC1</strain>
    </source>
</reference>
<proteinExistence type="predicted"/>
<keyword evidence="1" id="KW-1133">Transmembrane helix</keyword>
<gene>
    <name evidence="2" type="ORF">Clopa_4437</name>
</gene>
<dbReference type="InterPro" id="IPR025373">
    <property type="entry name" value="DUF4363"/>
</dbReference>
<dbReference type="KEGG" id="cpas:Clopa_4437"/>
<evidence type="ECO:0000256" key="1">
    <source>
        <dbReference type="SAM" id="Phobius"/>
    </source>
</evidence>
<sequence length="121" mass="13805">MRKFFVIFIPVAFLVISILIMLSGQFFKKPIADWDNVPKHMDTITEAVTSDNWKLAGQNTDELETAWKAVTKRIQFSSERDEMNALSVSIARIKASISSRDKTASLMELSEAKQHWDDLGR</sequence>
<dbReference type="eggNOG" id="ENOG5032YCW">
    <property type="taxonomic scope" value="Bacteria"/>
</dbReference>
<organism evidence="2 3">
    <name type="scientific">Clostridium pasteurianum BC1</name>
    <dbReference type="NCBI Taxonomy" id="86416"/>
    <lineage>
        <taxon>Bacteria</taxon>
        <taxon>Bacillati</taxon>
        <taxon>Bacillota</taxon>
        <taxon>Clostridia</taxon>
        <taxon>Eubacteriales</taxon>
        <taxon>Clostridiaceae</taxon>
        <taxon>Clostridium</taxon>
    </lineage>
</organism>
<evidence type="ECO:0008006" key="4">
    <source>
        <dbReference type="Google" id="ProtNLM"/>
    </source>
</evidence>